<reference evidence="2 4" key="2">
    <citation type="journal article" date="2019" name="Science, e1252229">
        <title>Invertible promoters mediate bacterial phase variation, antibiotic resistance, and host adaptation in the gut.</title>
        <authorList>
            <person name="Jiang X."/>
            <person name="Hall A.B."/>
            <person name="Arthur T.D."/>
            <person name="Plichta D.R."/>
            <person name="Covington C.T."/>
            <person name="Poyet M."/>
            <person name="Crothers J."/>
            <person name="Moses P.L."/>
            <person name="Tolonen A.C."/>
            <person name="Vlamakis H."/>
            <person name="Alm E.J."/>
            <person name="Xavier R.J."/>
        </authorList>
    </citation>
    <scope>NUCLEOTIDE SEQUENCE [LARGE SCALE GENOMIC DNA]</scope>
    <source>
        <strain evidence="4">aa_0143</strain>
        <strain evidence="2">Aa_0143</strain>
    </source>
</reference>
<gene>
    <name evidence="2" type="ORF">EAI93_11320</name>
    <name evidence="1" type="ORF">ERS852456_02158</name>
</gene>
<evidence type="ECO:0000313" key="2">
    <source>
        <dbReference type="EMBL" id="RYS78278.1"/>
    </source>
</evidence>
<evidence type="ECO:0000313" key="4">
    <source>
        <dbReference type="Proteomes" id="UP000292665"/>
    </source>
</evidence>
<accession>A0A174DW54</accession>
<dbReference type="GeneID" id="97330362"/>
<evidence type="ECO:0000313" key="3">
    <source>
        <dbReference type="Proteomes" id="UP000095787"/>
    </source>
</evidence>
<protein>
    <submittedName>
        <fullName evidence="1">Uncharacterized protein</fullName>
    </submittedName>
</protein>
<organism evidence="1 3">
    <name type="scientific">[Ruminococcus] torques</name>
    <dbReference type="NCBI Taxonomy" id="33039"/>
    <lineage>
        <taxon>Bacteria</taxon>
        <taxon>Bacillati</taxon>
        <taxon>Bacillota</taxon>
        <taxon>Clostridia</taxon>
        <taxon>Lachnospirales</taxon>
        <taxon>Lachnospiraceae</taxon>
        <taxon>Mediterraneibacter</taxon>
    </lineage>
</organism>
<proteinExistence type="predicted"/>
<dbReference type="AlphaFoldDB" id="A0A174DW54"/>
<dbReference type="Proteomes" id="UP000095787">
    <property type="component" value="Unassembled WGS sequence"/>
</dbReference>
<dbReference type="Proteomes" id="UP000292665">
    <property type="component" value="Unassembled WGS sequence"/>
</dbReference>
<dbReference type="EMBL" id="CYZO01000030">
    <property type="protein sequence ID" value="CUO29822.1"/>
    <property type="molecule type" value="Genomic_DNA"/>
</dbReference>
<dbReference type="EMBL" id="RCYR01000026">
    <property type="protein sequence ID" value="RYS78278.1"/>
    <property type="molecule type" value="Genomic_DNA"/>
</dbReference>
<evidence type="ECO:0000313" key="1">
    <source>
        <dbReference type="EMBL" id="CUO29822.1"/>
    </source>
</evidence>
<sequence>MVEHTICSTCQADISGVAGQHLDETMHAGYYSGWRKEQTGTKTYTVNHPEQGHYESIVTGYNVAVEQFNEMEVYNHITDWFRIEKRLRRGIWFRLCDGSDFFKNDYRTTRYGPHDLHSFGRGYRLISEKNDLHL</sequence>
<reference evidence="1 3" key="1">
    <citation type="submission" date="2015-09" db="EMBL/GenBank/DDBJ databases">
        <authorList>
            <consortium name="Pathogen Informatics"/>
        </authorList>
    </citation>
    <scope>NUCLEOTIDE SEQUENCE [LARGE SCALE GENOMIC DNA]</scope>
    <source>
        <strain evidence="1 3">2789STDY5834841</strain>
    </source>
</reference>
<name>A0A174DW54_9FIRM</name>
<dbReference type="RefSeq" id="WP_004847881.1">
    <property type="nucleotide sequence ID" value="NZ_CATVPX010000030.1"/>
</dbReference>